<accession>A0A413X0P3</accession>
<dbReference type="RefSeq" id="WP_006771783.1">
    <property type="nucleotide sequence ID" value="NZ_BQNJ01000001.1"/>
</dbReference>
<organism evidence="1 2">
    <name type="scientific">Hungatella hathewayi</name>
    <dbReference type="NCBI Taxonomy" id="154046"/>
    <lineage>
        <taxon>Bacteria</taxon>
        <taxon>Bacillati</taxon>
        <taxon>Bacillota</taxon>
        <taxon>Clostridia</taxon>
        <taxon>Lachnospirales</taxon>
        <taxon>Lachnospiraceae</taxon>
        <taxon>Hungatella</taxon>
    </lineage>
</organism>
<sequence>MKIKIRLKKASKYDEVPGFYLFLGLFLNSSLIVDILRMLSLKIVPNLANSIDFIRNMIYAMSAAYVIFSVCYKGVKKKLISILGFILLVLATSLMAHPEIGQFLMDDIIVFLMRVLTGAFLFTYLTDYERAIRIQLRYLPLVWLYIILFISVGTNENYMGFSYCLIIPCVVYTIYGYEFKNPVYFITGVISLIPISFWGARGALATGIVAVALYFLFSSKLTMKKIIIIVVTSISAFGIASNLQSIAIYMLNKFGYSRTLSIIASGELWTGGGRNTIQEIIVRGITILPHGLFADRIALSIALGVSVDKVSYPHNLFLEILYQYGAIFGSIIVIGLLFLLIRTWNQVIKNDNGYIKILFYAYVITFLFKSTISGSYLTDYTSGIALGICLGLRRNRKGIRNV</sequence>
<comment type="caution">
    <text evidence="1">The sequence shown here is derived from an EMBL/GenBank/DDBJ whole genome shotgun (WGS) entry which is preliminary data.</text>
</comment>
<proteinExistence type="predicted"/>
<evidence type="ECO:0000313" key="2">
    <source>
        <dbReference type="Proteomes" id="UP001055091"/>
    </source>
</evidence>
<dbReference type="Proteomes" id="UP001055091">
    <property type="component" value="Unassembled WGS sequence"/>
</dbReference>
<evidence type="ECO:0000313" key="1">
    <source>
        <dbReference type="EMBL" id="GKG98152.1"/>
    </source>
</evidence>
<reference evidence="1" key="1">
    <citation type="submission" date="2022-01" db="EMBL/GenBank/DDBJ databases">
        <title>Novel bile acid biosynthetic pathways are enriched in the microbiome of centenarians.</title>
        <authorList>
            <person name="Sato Y."/>
            <person name="Atarashi K."/>
            <person name="Plichta R.D."/>
            <person name="Arai Y."/>
            <person name="Sasajima S."/>
            <person name="Kearney M.S."/>
            <person name="Suda W."/>
            <person name="Takeshita K."/>
            <person name="Sasaki T."/>
            <person name="Okamoto S."/>
            <person name="Skelly N.A."/>
            <person name="Okamura Y."/>
            <person name="Vlamakis H."/>
            <person name="Li Y."/>
            <person name="Tanoue T."/>
            <person name="Takei H."/>
            <person name="Nittono H."/>
            <person name="Narushima S."/>
            <person name="Irie J."/>
            <person name="Itoh H."/>
            <person name="Moriya K."/>
            <person name="Sugiura Y."/>
            <person name="Suematsu M."/>
            <person name="Moritoki N."/>
            <person name="Shibata S."/>
            <person name="Littman R.D."/>
            <person name="Fischbach A.M."/>
            <person name="Uwamino Y."/>
            <person name="Inoue T."/>
            <person name="Honda A."/>
            <person name="Hattori M."/>
            <person name="Murai T."/>
            <person name="Xavier J.R."/>
            <person name="Hirose N."/>
            <person name="Honda K."/>
        </authorList>
    </citation>
    <scope>NUCLEOTIDE SEQUENCE</scope>
    <source>
        <strain evidence="1">CE91-St55</strain>
    </source>
</reference>
<gene>
    <name evidence="1" type="ORF">CE91St55_01340</name>
</gene>
<name>A0A413X0P3_9FIRM</name>
<dbReference type="AlphaFoldDB" id="A0A413X0P3"/>
<protein>
    <submittedName>
        <fullName evidence="1">Uncharacterized protein</fullName>
    </submittedName>
</protein>
<dbReference type="GeneID" id="93147020"/>
<dbReference type="EMBL" id="BQNJ01000001">
    <property type="protein sequence ID" value="GKG98152.1"/>
    <property type="molecule type" value="Genomic_DNA"/>
</dbReference>